<accession>A0ACC0P5K5</accession>
<sequence>MPSHLTDSCYRLRHVIQDLIDDGTLQTPLSKPNVIFNSMPKHNPNLQISQISLNSTQINPSSTQNDLSFTTFNPTHYIIPENHP</sequence>
<evidence type="ECO:0000313" key="2">
    <source>
        <dbReference type="Proteomes" id="UP001062846"/>
    </source>
</evidence>
<reference evidence="1" key="1">
    <citation type="submission" date="2022-02" db="EMBL/GenBank/DDBJ databases">
        <title>Plant Genome Project.</title>
        <authorList>
            <person name="Zhang R.-G."/>
        </authorList>
    </citation>
    <scope>NUCLEOTIDE SEQUENCE</scope>
    <source>
        <strain evidence="1">AT1</strain>
    </source>
</reference>
<dbReference type="EMBL" id="CM046391">
    <property type="protein sequence ID" value="KAI8559992.1"/>
    <property type="molecule type" value="Genomic_DNA"/>
</dbReference>
<protein>
    <submittedName>
        <fullName evidence="1">Uncharacterized protein</fullName>
    </submittedName>
</protein>
<dbReference type="Proteomes" id="UP001062846">
    <property type="component" value="Chromosome 4"/>
</dbReference>
<keyword evidence="2" id="KW-1185">Reference proteome</keyword>
<comment type="caution">
    <text evidence="1">The sequence shown here is derived from an EMBL/GenBank/DDBJ whole genome shotgun (WGS) entry which is preliminary data.</text>
</comment>
<evidence type="ECO:0000313" key="1">
    <source>
        <dbReference type="EMBL" id="KAI8559992.1"/>
    </source>
</evidence>
<gene>
    <name evidence="1" type="ORF">RHMOL_Rhmol04G0220300</name>
</gene>
<name>A0ACC0P5K5_RHOML</name>
<organism evidence="1 2">
    <name type="scientific">Rhododendron molle</name>
    <name type="common">Chinese azalea</name>
    <name type="synonym">Azalea mollis</name>
    <dbReference type="NCBI Taxonomy" id="49168"/>
    <lineage>
        <taxon>Eukaryota</taxon>
        <taxon>Viridiplantae</taxon>
        <taxon>Streptophyta</taxon>
        <taxon>Embryophyta</taxon>
        <taxon>Tracheophyta</taxon>
        <taxon>Spermatophyta</taxon>
        <taxon>Magnoliopsida</taxon>
        <taxon>eudicotyledons</taxon>
        <taxon>Gunneridae</taxon>
        <taxon>Pentapetalae</taxon>
        <taxon>asterids</taxon>
        <taxon>Ericales</taxon>
        <taxon>Ericaceae</taxon>
        <taxon>Ericoideae</taxon>
        <taxon>Rhodoreae</taxon>
        <taxon>Rhododendron</taxon>
    </lineage>
</organism>
<proteinExistence type="predicted"/>